<protein>
    <recommendedName>
        <fullName evidence="3">Rieske domain-containing protein</fullName>
    </recommendedName>
</protein>
<evidence type="ECO:0000313" key="1">
    <source>
        <dbReference type="EMBL" id="MED6248582.1"/>
    </source>
</evidence>
<proteinExistence type="predicted"/>
<dbReference type="EMBL" id="JAHUTI010050402">
    <property type="protein sequence ID" value="MED6248582.1"/>
    <property type="molecule type" value="Genomic_DNA"/>
</dbReference>
<sequence length="88" mass="10185">MLTEPSFSPAPEPFLRLNRAEYTRPKHKLDLRLEKRGVYTFIWSCSHYKDILDHQGCSHGLYPTSDLLIAEDQNTSEPPTEPGRTKRV</sequence>
<evidence type="ECO:0000313" key="2">
    <source>
        <dbReference type="Proteomes" id="UP001345963"/>
    </source>
</evidence>
<comment type="caution">
    <text evidence="1">The sequence shown here is derived from an EMBL/GenBank/DDBJ whole genome shotgun (WGS) entry which is preliminary data.</text>
</comment>
<keyword evidence="2" id="KW-1185">Reference proteome</keyword>
<reference evidence="1 2" key="1">
    <citation type="submission" date="2021-07" db="EMBL/GenBank/DDBJ databases">
        <authorList>
            <person name="Palmer J.M."/>
        </authorList>
    </citation>
    <scope>NUCLEOTIDE SEQUENCE [LARGE SCALE GENOMIC DNA]</scope>
    <source>
        <strain evidence="1 2">AT_MEX2019</strain>
        <tissue evidence="1">Muscle</tissue>
    </source>
</reference>
<name>A0ABU7BD98_9TELE</name>
<dbReference type="Proteomes" id="UP001345963">
    <property type="component" value="Unassembled WGS sequence"/>
</dbReference>
<accession>A0ABU7BD98</accession>
<evidence type="ECO:0008006" key="3">
    <source>
        <dbReference type="Google" id="ProtNLM"/>
    </source>
</evidence>
<organism evidence="1 2">
    <name type="scientific">Ataeniobius toweri</name>
    <dbReference type="NCBI Taxonomy" id="208326"/>
    <lineage>
        <taxon>Eukaryota</taxon>
        <taxon>Metazoa</taxon>
        <taxon>Chordata</taxon>
        <taxon>Craniata</taxon>
        <taxon>Vertebrata</taxon>
        <taxon>Euteleostomi</taxon>
        <taxon>Actinopterygii</taxon>
        <taxon>Neopterygii</taxon>
        <taxon>Teleostei</taxon>
        <taxon>Neoteleostei</taxon>
        <taxon>Acanthomorphata</taxon>
        <taxon>Ovalentaria</taxon>
        <taxon>Atherinomorphae</taxon>
        <taxon>Cyprinodontiformes</taxon>
        <taxon>Goodeidae</taxon>
        <taxon>Ataeniobius</taxon>
    </lineage>
</organism>
<gene>
    <name evidence="1" type="ORF">ATANTOWER_002257</name>
</gene>